<organism evidence="1 2">
    <name type="scientific">Desmospora profundinema</name>
    <dbReference type="NCBI Taxonomy" id="1571184"/>
    <lineage>
        <taxon>Bacteria</taxon>
        <taxon>Bacillati</taxon>
        <taxon>Bacillota</taxon>
        <taxon>Bacilli</taxon>
        <taxon>Bacillales</taxon>
        <taxon>Thermoactinomycetaceae</taxon>
        <taxon>Desmospora</taxon>
    </lineage>
</organism>
<dbReference type="EMBL" id="JAVDQG010000002">
    <property type="protein sequence ID" value="MDR6224890.1"/>
    <property type="molecule type" value="Genomic_DNA"/>
</dbReference>
<accession>A0ABU1IM85</accession>
<protein>
    <submittedName>
        <fullName evidence="1">Uncharacterized protein</fullName>
    </submittedName>
</protein>
<reference evidence="1 2" key="1">
    <citation type="submission" date="2023-07" db="EMBL/GenBank/DDBJ databases">
        <title>Genomic Encyclopedia of Type Strains, Phase IV (KMG-IV): sequencing the most valuable type-strain genomes for metagenomic binning, comparative biology and taxonomic classification.</title>
        <authorList>
            <person name="Goeker M."/>
        </authorList>
    </citation>
    <scope>NUCLEOTIDE SEQUENCE [LARGE SCALE GENOMIC DNA]</scope>
    <source>
        <strain evidence="1 2">DSM 45903</strain>
    </source>
</reference>
<name>A0ABU1IM85_9BACL</name>
<proteinExistence type="predicted"/>
<comment type="caution">
    <text evidence="1">The sequence shown here is derived from an EMBL/GenBank/DDBJ whole genome shotgun (WGS) entry which is preliminary data.</text>
</comment>
<evidence type="ECO:0000313" key="1">
    <source>
        <dbReference type="EMBL" id="MDR6224890.1"/>
    </source>
</evidence>
<keyword evidence="2" id="KW-1185">Reference proteome</keyword>
<dbReference type="Proteomes" id="UP001185012">
    <property type="component" value="Unassembled WGS sequence"/>
</dbReference>
<gene>
    <name evidence="1" type="ORF">JOE21_000881</name>
</gene>
<sequence>MTGNSRPMELERGCTLLPGLVVDLFSSEP</sequence>
<evidence type="ECO:0000313" key="2">
    <source>
        <dbReference type="Proteomes" id="UP001185012"/>
    </source>
</evidence>